<dbReference type="AlphaFoldDB" id="A0A382Y8N6"/>
<protein>
    <submittedName>
        <fullName evidence="2">Uncharacterized protein</fullName>
    </submittedName>
</protein>
<feature type="compositionally biased region" description="Basic and acidic residues" evidence="1">
    <location>
        <begin position="15"/>
        <end position="24"/>
    </location>
</feature>
<accession>A0A382Y8N6</accession>
<proteinExistence type="predicted"/>
<reference evidence="2" key="1">
    <citation type="submission" date="2018-05" db="EMBL/GenBank/DDBJ databases">
        <authorList>
            <person name="Lanie J.A."/>
            <person name="Ng W.-L."/>
            <person name="Kazmierczak K.M."/>
            <person name="Andrzejewski T.M."/>
            <person name="Davidsen T.M."/>
            <person name="Wayne K.J."/>
            <person name="Tettelin H."/>
            <person name="Glass J.I."/>
            <person name="Rusch D."/>
            <person name="Podicherti R."/>
            <person name="Tsui H.-C.T."/>
            <person name="Winkler M.E."/>
        </authorList>
    </citation>
    <scope>NUCLEOTIDE SEQUENCE</scope>
</reference>
<evidence type="ECO:0000256" key="1">
    <source>
        <dbReference type="SAM" id="MobiDB-lite"/>
    </source>
</evidence>
<feature type="region of interest" description="Disordered" evidence="1">
    <location>
        <begin position="1"/>
        <end position="42"/>
    </location>
</feature>
<feature type="compositionally biased region" description="Polar residues" evidence="1">
    <location>
        <begin position="25"/>
        <end position="35"/>
    </location>
</feature>
<dbReference type="EMBL" id="UINC01173561">
    <property type="protein sequence ID" value="SVD79225.1"/>
    <property type="molecule type" value="Genomic_DNA"/>
</dbReference>
<evidence type="ECO:0000313" key="2">
    <source>
        <dbReference type="EMBL" id="SVD79225.1"/>
    </source>
</evidence>
<organism evidence="2">
    <name type="scientific">marine metagenome</name>
    <dbReference type="NCBI Taxonomy" id="408172"/>
    <lineage>
        <taxon>unclassified sequences</taxon>
        <taxon>metagenomes</taxon>
        <taxon>ecological metagenomes</taxon>
    </lineage>
</organism>
<gene>
    <name evidence="2" type="ORF">METZ01_LOCUS432079</name>
</gene>
<name>A0A382Y8N6_9ZZZZ</name>
<sequence>MGTPTSPVAVHSSSHKKDAPEDSRSVQSHLQTRVQQEGGAMS</sequence>